<dbReference type="Proteomes" id="UP000609064">
    <property type="component" value="Unassembled WGS sequence"/>
</dbReference>
<evidence type="ECO:0000313" key="2">
    <source>
        <dbReference type="EMBL" id="GGD40400.1"/>
    </source>
</evidence>
<dbReference type="Gene3D" id="2.130.10.10">
    <property type="entry name" value="YVTN repeat-like/Quinoprotein amine dehydrogenase"/>
    <property type="match status" value="1"/>
</dbReference>
<dbReference type="NCBIfam" id="TIGR04183">
    <property type="entry name" value="Por_Secre_tail"/>
    <property type="match status" value="1"/>
</dbReference>
<name>A0A916YD16_9BACT</name>
<evidence type="ECO:0000313" key="3">
    <source>
        <dbReference type="Proteomes" id="UP000609064"/>
    </source>
</evidence>
<feature type="domain" description="Secretion system C-terminal sorting" evidence="1">
    <location>
        <begin position="960"/>
        <end position="1031"/>
    </location>
</feature>
<keyword evidence="3" id="KW-1185">Reference proteome</keyword>
<dbReference type="SUPFAM" id="SSF110296">
    <property type="entry name" value="Oligoxyloglucan reducing end-specific cellobiohydrolase"/>
    <property type="match status" value="1"/>
</dbReference>
<dbReference type="Pfam" id="PF18962">
    <property type="entry name" value="Por_Secre_tail"/>
    <property type="match status" value="1"/>
</dbReference>
<dbReference type="InterPro" id="IPR026444">
    <property type="entry name" value="Secre_tail"/>
</dbReference>
<proteinExistence type="predicted"/>
<reference evidence="2" key="2">
    <citation type="submission" date="2020-09" db="EMBL/GenBank/DDBJ databases">
        <authorList>
            <person name="Sun Q."/>
            <person name="Zhou Y."/>
        </authorList>
    </citation>
    <scope>NUCLEOTIDE SEQUENCE</scope>
    <source>
        <strain evidence="2">CGMCC 1.15958</strain>
    </source>
</reference>
<protein>
    <recommendedName>
        <fullName evidence="1">Secretion system C-terminal sorting domain-containing protein</fullName>
    </recommendedName>
</protein>
<dbReference type="AlphaFoldDB" id="A0A916YD16"/>
<gene>
    <name evidence="2" type="ORF">GCM10011514_00580</name>
</gene>
<dbReference type="EMBL" id="BMKK01000001">
    <property type="protein sequence ID" value="GGD40400.1"/>
    <property type="molecule type" value="Genomic_DNA"/>
</dbReference>
<accession>A0A916YD16</accession>
<sequence length="1034" mass="117096">MFAQTDFTKISWRFRGPVNYNLGSKEVIDIATDPNDAQKLWACTLEDGLLFNDNVVDANSQWQRSSLVNRRVYKMKFHPNKPLVAFAIGDFVNWKTTDGGKTWSEIINNEASTRFYDIWVSKEGKVIAATKNDVFTSLDEGKTWKKVLRVENSRIIKQLWVQENERIYVLMEDNNGLYSDGNNVLWNNISLDQMRKEEMPYPELEEFHAYVVQSGEVFHGFTVDRKKIKLLTKYSIDGGLTYQPLLSPTDINETVFVGNDIVFATKKGIVIYKESRLQERNLGQLQGEYRMFAKKPFAGDNNIVALSTKGMFLMNSIERGDAYEVINQGEYYNNIVVDAKNTFAAVEADKINFIGFNHLEGRKIIALPNNINLFLTNNGQLGRWIGNNTGNLSLGKLSIIETTTTPIVDIYYNSTINTVFCLLRDGRFLTILNPDAENTAFIVKKIFQFQLPIKTFNEIQIEELTSDGSQVLICDKTKYLFAIMNNGVDKIIKQINTDAIKDLKINYLEYSLVFQKLFLATEKGVFMGENILSDTPKWTNISNEIGEQACVFVKIRSLDGQLSVMTRYSGIYTTTLFAEKNTIVTHSPKFFNTYPSPNYYWSSTLTPFYCNQSKIKIDFTTNIPSTEKVKYVVEVSDINGNFPTVPFILKGEASESPVEVEFVKPQDQRANFFRFRVLAQGAVSVVGSATPLIGINDDKDFIHETIKKTLVCDKESIELMPAKDIDYGPYSWKKENNTVATTATYTTNQSGVYKRTVVINGCNVSSVFEVSKALNTRPFFKPNVGFSYAGNTCVVDSFKLFTDYDNSYKYVWYRDDLILTNLNKSEIFVKDKSQYKVLVTSQDGCSAISEIIQLKTCDNGTDNRAIILNSPTISVDKKSIYPNDKATIQLESCDNVSMQWLKDSKPLLGANQSSLEVKEAGNYALQISKFGCTTMSKTVAISVETILAVGEERHDFDIEVFPNPTEEKIFISIPTLINTPIDVKLTDISGKLIGKYDVSSNSQFIDLKSLQEGTYLLVFEVKDKRVVKKIIKNN</sequence>
<reference evidence="2" key="1">
    <citation type="journal article" date="2014" name="Int. J. Syst. Evol. Microbiol.">
        <title>Complete genome sequence of Corynebacterium casei LMG S-19264T (=DSM 44701T), isolated from a smear-ripened cheese.</title>
        <authorList>
            <consortium name="US DOE Joint Genome Institute (JGI-PGF)"/>
            <person name="Walter F."/>
            <person name="Albersmeier A."/>
            <person name="Kalinowski J."/>
            <person name="Ruckert C."/>
        </authorList>
    </citation>
    <scope>NUCLEOTIDE SEQUENCE</scope>
    <source>
        <strain evidence="2">CGMCC 1.15958</strain>
    </source>
</reference>
<organism evidence="2 3">
    <name type="scientific">Emticicia aquatilis</name>
    <dbReference type="NCBI Taxonomy" id="1537369"/>
    <lineage>
        <taxon>Bacteria</taxon>
        <taxon>Pseudomonadati</taxon>
        <taxon>Bacteroidota</taxon>
        <taxon>Cytophagia</taxon>
        <taxon>Cytophagales</taxon>
        <taxon>Leadbetterellaceae</taxon>
        <taxon>Emticicia</taxon>
    </lineage>
</organism>
<evidence type="ECO:0000259" key="1">
    <source>
        <dbReference type="Pfam" id="PF18962"/>
    </source>
</evidence>
<dbReference type="InterPro" id="IPR015943">
    <property type="entry name" value="WD40/YVTN_repeat-like_dom_sf"/>
</dbReference>
<comment type="caution">
    <text evidence="2">The sequence shown here is derived from an EMBL/GenBank/DDBJ whole genome shotgun (WGS) entry which is preliminary data.</text>
</comment>